<proteinExistence type="predicted"/>
<dbReference type="AlphaFoldDB" id="A0AAD2D5E0"/>
<feature type="short sequence motif" description="Histidine triad motif" evidence="1">
    <location>
        <begin position="145"/>
        <end position="149"/>
    </location>
</feature>
<organism evidence="3 4">
    <name type="scientific">Euplotes crassus</name>
    <dbReference type="NCBI Taxonomy" id="5936"/>
    <lineage>
        <taxon>Eukaryota</taxon>
        <taxon>Sar</taxon>
        <taxon>Alveolata</taxon>
        <taxon>Ciliophora</taxon>
        <taxon>Intramacronucleata</taxon>
        <taxon>Spirotrichea</taxon>
        <taxon>Hypotrichia</taxon>
        <taxon>Euplotida</taxon>
        <taxon>Euplotidae</taxon>
        <taxon>Moneuplotes</taxon>
    </lineage>
</organism>
<dbReference type="GO" id="GO:0003824">
    <property type="term" value="F:catalytic activity"/>
    <property type="evidence" value="ECO:0007669"/>
    <property type="project" value="InterPro"/>
</dbReference>
<evidence type="ECO:0000256" key="1">
    <source>
        <dbReference type="PROSITE-ProRule" id="PRU00464"/>
    </source>
</evidence>
<keyword evidence="4" id="KW-1185">Reference proteome</keyword>
<dbReference type="SUPFAM" id="SSF54197">
    <property type="entry name" value="HIT-like"/>
    <property type="match status" value="1"/>
</dbReference>
<name>A0AAD2D5E0_EUPCR</name>
<dbReference type="Pfam" id="PF11969">
    <property type="entry name" value="DcpS_C"/>
    <property type="match status" value="1"/>
</dbReference>
<sequence>MDKKDLSCLNTFEQQEGEKISKIKTDSDFRPRRSKFYNKYDEEGEIASLATECPFCYIYKTQKERIIYQDEKVFVIQDRTPGARIHYLVNPLRHIKNVNHLKSSDSELISHMESVGKLLIEKENLDKKSRRKLGFHKASNTSIPHLHMHILAGKYSSLLCYIKYNWPFFTTPKEVISKL</sequence>
<feature type="domain" description="HIT" evidence="2">
    <location>
        <begin position="54"/>
        <end position="160"/>
    </location>
</feature>
<protein>
    <recommendedName>
        <fullName evidence="2">HIT domain-containing protein</fullName>
    </recommendedName>
</protein>
<dbReference type="InterPro" id="IPR036265">
    <property type="entry name" value="HIT-like_sf"/>
</dbReference>
<evidence type="ECO:0000259" key="2">
    <source>
        <dbReference type="PROSITE" id="PS51084"/>
    </source>
</evidence>
<dbReference type="EMBL" id="CAMPGE010023908">
    <property type="protein sequence ID" value="CAI2381784.1"/>
    <property type="molecule type" value="Genomic_DNA"/>
</dbReference>
<dbReference type="Gene3D" id="3.30.428.10">
    <property type="entry name" value="HIT-like"/>
    <property type="match status" value="1"/>
</dbReference>
<dbReference type="PANTHER" id="PTHR12486">
    <property type="entry name" value="APRATAXIN-RELATED"/>
    <property type="match status" value="1"/>
</dbReference>
<dbReference type="PROSITE" id="PS51084">
    <property type="entry name" value="HIT_2"/>
    <property type="match status" value="1"/>
</dbReference>
<accession>A0AAD2D5E0</accession>
<dbReference type="Proteomes" id="UP001295684">
    <property type="component" value="Unassembled WGS sequence"/>
</dbReference>
<reference evidence="3" key="1">
    <citation type="submission" date="2023-07" db="EMBL/GenBank/DDBJ databases">
        <authorList>
            <consortium name="AG Swart"/>
            <person name="Singh M."/>
            <person name="Singh A."/>
            <person name="Seah K."/>
            <person name="Emmerich C."/>
        </authorList>
    </citation>
    <scope>NUCLEOTIDE SEQUENCE</scope>
    <source>
        <strain evidence="3">DP1</strain>
    </source>
</reference>
<evidence type="ECO:0000313" key="3">
    <source>
        <dbReference type="EMBL" id="CAI2381784.1"/>
    </source>
</evidence>
<comment type="caution">
    <text evidence="3">The sequence shown here is derived from an EMBL/GenBank/DDBJ whole genome shotgun (WGS) entry which is preliminary data.</text>
</comment>
<evidence type="ECO:0000313" key="4">
    <source>
        <dbReference type="Proteomes" id="UP001295684"/>
    </source>
</evidence>
<dbReference type="InterPro" id="IPR011146">
    <property type="entry name" value="HIT-like"/>
</dbReference>
<gene>
    <name evidence="3" type="ORF">ECRASSUSDP1_LOCUS23249</name>
</gene>